<name>A0A6I8PG04_ORNAN</name>
<dbReference type="Proteomes" id="UP000002279">
    <property type="component" value="Chromosome X1"/>
</dbReference>
<reference evidence="2" key="2">
    <citation type="submission" date="2025-08" db="UniProtKB">
        <authorList>
            <consortium name="Ensembl"/>
        </authorList>
    </citation>
    <scope>IDENTIFICATION</scope>
    <source>
        <strain evidence="2">Glennie</strain>
    </source>
</reference>
<keyword evidence="3" id="KW-1185">Reference proteome</keyword>
<dbReference type="KEGG" id="oaa:107548098"/>
<reference evidence="2 3" key="1">
    <citation type="journal article" date="2008" name="Nature">
        <title>Genome analysis of the platypus reveals unique signatures of evolution.</title>
        <authorList>
            <person name="Warren W.C."/>
            <person name="Hillier L.W."/>
            <person name="Marshall Graves J.A."/>
            <person name="Birney E."/>
            <person name="Ponting C.P."/>
            <person name="Grutzner F."/>
            <person name="Belov K."/>
            <person name="Miller W."/>
            <person name="Clarke L."/>
            <person name="Chinwalla A.T."/>
            <person name="Yang S.P."/>
            <person name="Heger A."/>
            <person name="Locke D.P."/>
            <person name="Miethke P."/>
            <person name="Waters P.D."/>
            <person name="Veyrunes F."/>
            <person name="Fulton L."/>
            <person name="Fulton B."/>
            <person name="Graves T."/>
            <person name="Wallis J."/>
            <person name="Puente X.S."/>
            <person name="Lopez-Otin C."/>
            <person name="Ordonez G.R."/>
            <person name="Eichler E.E."/>
            <person name="Chen L."/>
            <person name="Cheng Z."/>
            <person name="Deakin J.E."/>
            <person name="Alsop A."/>
            <person name="Thompson K."/>
            <person name="Kirby P."/>
            <person name="Papenfuss A.T."/>
            <person name="Wakefield M.J."/>
            <person name="Olender T."/>
            <person name="Lancet D."/>
            <person name="Huttley G.A."/>
            <person name="Smit A.F."/>
            <person name="Pask A."/>
            <person name="Temple-Smith P."/>
            <person name="Batzer M.A."/>
            <person name="Walker J.A."/>
            <person name="Konkel M.K."/>
            <person name="Harris R.S."/>
            <person name="Whittington C.M."/>
            <person name="Wong E.S."/>
            <person name="Gemmell N.J."/>
            <person name="Buschiazzo E."/>
            <person name="Vargas Jentzsch I.M."/>
            <person name="Merkel A."/>
            <person name="Schmitz J."/>
            <person name="Zemann A."/>
            <person name="Churakov G."/>
            <person name="Kriegs J.O."/>
            <person name="Brosius J."/>
            <person name="Murchison E.P."/>
            <person name="Sachidanandam R."/>
            <person name="Smith C."/>
            <person name="Hannon G.J."/>
            <person name="Tsend-Ayush E."/>
            <person name="McMillan D."/>
            <person name="Attenborough R."/>
            <person name="Rens W."/>
            <person name="Ferguson-Smith M."/>
            <person name="Lefevre C.M."/>
            <person name="Sharp J.A."/>
            <person name="Nicholas K.R."/>
            <person name="Ray D.A."/>
            <person name="Kube M."/>
            <person name="Reinhardt R."/>
            <person name="Pringle T.H."/>
            <person name="Taylor J."/>
            <person name="Jones R.C."/>
            <person name="Nixon B."/>
            <person name="Dacheux J.L."/>
            <person name="Niwa H."/>
            <person name="Sekita Y."/>
            <person name="Huang X."/>
            <person name="Stark A."/>
            <person name="Kheradpour P."/>
            <person name="Kellis M."/>
            <person name="Flicek P."/>
            <person name="Chen Y."/>
            <person name="Webber C."/>
            <person name="Hardison R."/>
            <person name="Nelson J."/>
            <person name="Hallsworth-Pepin K."/>
            <person name="Delehaunty K."/>
            <person name="Markovic C."/>
            <person name="Minx P."/>
            <person name="Feng Y."/>
            <person name="Kremitzki C."/>
            <person name="Mitreva M."/>
            <person name="Glasscock J."/>
            <person name="Wylie T."/>
            <person name="Wohldmann P."/>
            <person name="Thiru P."/>
            <person name="Nhan M.N."/>
            <person name="Pohl C.S."/>
            <person name="Smith S.M."/>
            <person name="Hou S."/>
            <person name="Nefedov M."/>
            <person name="de Jong P.J."/>
            <person name="Renfree M.B."/>
            <person name="Mardis E.R."/>
            <person name="Wilson R.K."/>
        </authorList>
    </citation>
    <scope>NUCLEOTIDE SEQUENCE [LARGE SCALE GENOMIC DNA]</scope>
    <source>
        <strain evidence="2 3">Glennie</strain>
    </source>
</reference>
<keyword evidence="1" id="KW-1133">Transmembrane helix</keyword>
<protein>
    <submittedName>
        <fullName evidence="2">CEBPZ opposite strand</fullName>
    </submittedName>
</protein>
<dbReference type="OMA" id="HMMNNSR"/>
<dbReference type="InterPro" id="IPR037764">
    <property type="entry name" value="CEBPZOS"/>
</dbReference>
<proteinExistence type="predicted"/>
<dbReference type="PANTHER" id="PTHR38001:SF1">
    <property type="entry name" value="PROTEIN CEBPZOS"/>
    <property type="match status" value="1"/>
</dbReference>
<dbReference type="RefSeq" id="XP_028906170.1">
    <property type="nucleotide sequence ID" value="XM_029050337.2"/>
</dbReference>
<dbReference type="GeneTree" id="ENSGT00500000045333"/>
<dbReference type="PANTHER" id="PTHR38001">
    <property type="entry name" value="PROTEIN CEBPZOS"/>
    <property type="match status" value="1"/>
</dbReference>
<accession>A0A6I8PG04</accession>
<dbReference type="Ensembl" id="ENSOANT00000048912.1">
    <property type="protein sequence ID" value="ENSOANP00000050973.1"/>
    <property type="gene ID" value="ENSOANG00000048845.1"/>
</dbReference>
<sequence>MAPTPQPLARKIVKGVLALEVAGLAGMYLLFHRMNSNQDFRYTMRKRFPLILEVYYKSNEWSGIHGIRERDEEKWLNDKN</sequence>
<dbReference type="RefSeq" id="XP_039766036.1">
    <property type="nucleotide sequence ID" value="XM_039910102.1"/>
</dbReference>
<dbReference type="AlphaFoldDB" id="A0A6I8PG04"/>
<feature type="transmembrane region" description="Helical" evidence="1">
    <location>
        <begin position="12"/>
        <end position="31"/>
    </location>
</feature>
<gene>
    <name evidence="2" type="primary">CEBPZOS</name>
</gene>
<dbReference type="FunCoup" id="A0A6I8PG04">
    <property type="interactions" value="129"/>
</dbReference>
<dbReference type="InParanoid" id="A0A6I8PG04"/>
<evidence type="ECO:0000256" key="1">
    <source>
        <dbReference type="SAM" id="Phobius"/>
    </source>
</evidence>
<dbReference type="Bgee" id="ENSOANG00000048845">
    <property type="expression patterns" value="Expressed in fibroblast and 8 other cell types or tissues"/>
</dbReference>
<dbReference type="GeneID" id="107548098"/>
<evidence type="ECO:0000313" key="2">
    <source>
        <dbReference type="Ensembl" id="ENSOANP00000050973.1"/>
    </source>
</evidence>
<organism evidence="2 3">
    <name type="scientific">Ornithorhynchus anatinus</name>
    <name type="common">Duckbill platypus</name>
    <dbReference type="NCBI Taxonomy" id="9258"/>
    <lineage>
        <taxon>Eukaryota</taxon>
        <taxon>Metazoa</taxon>
        <taxon>Chordata</taxon>
        <taxon>Craniata</taxon>
        <taxon>Vertebrata</taxon>
        <taxon>Euteleostomi</taxon>
        <taxon>Mammalia</taxon>
        <taxon>Monotremata</taxon>
        <taxon>Ornithorhynchidae</taxon>
        <taxon>Ornithorhynchus</taxon>
    </lineage>
</organism>
<reference evidence="2" key="3">
    <citation type="submission" date="2025-09" db="UniProtKB">
        <authorList>
            <consortium name="Ensembl"/>
        </authorList>
    </citation>
    <scope>IDENTIFICATION</scope>
    <source>
        <strain evidence="2">Glennie</strain>
    </source>
</reference>
<dbReference type="CTD" id="100505876"/>
<keyword evidence="1" id="KW-0812">Transmembrane</keyword>
<evidence type="ECO:0000313" key="3">
    <source>
        <dbReference type="Proteomes" id="UP000002279"/>
    </source>
</evidence>
<keyword evidence="1" id="KW-0472">Membrane</keyword>
<dbReference type="OrthoDB" id="5804148at2759"/>